<name>A0A6N2ZWZ0_CLOBU</name>
<dbReference type="FunFam" id="1.20.1510.10:FF:000006">
    <property type="entry name" value="Divalent cation efflux transporter"/>
    <property type="match status" value="1"/>
</dbReference>
<keyword evidence="3" id="KW-0813">Transport</keyword>
<keyword evidence="4 7" id="KW-0812">Transmembrane</keyword>
<dbReference type="SUPFAM" id="SSF161111">
    <property type="entry name" value="Cation efflux protein transmembrane domain-like"/>
    <property type="match status" value="1"/>
</dbReference>
<accession>A0A6N2ZWZ0</accession>
<evidence type="ECO:0000313" key="9">
    <source>
        <dbReference type="EMBL" id="VYT84155.1"/>
    </source>
</evidence>
<proteinExistence type="inferred from homology"/>
<organism evidence="9">
    <name type="scientific">Clostridium butyricum</name>
    <dbReference type="NCBI Taxonomy" id="1492"/>
    <lineage>
        <taxon>Bacteria</taxon>
        <taxon>Bacillati</taxon>
        <taxon>Bacillota</taxon>
        <taxon>Clostridia</taxon>
        <taxon>Eubacteriales</taxon>
        <taxon>Clostridiaceae</taxon>
        <taxon>Clostridium</taxon>
    </lineage>
</organism>
<evidence type="ECO:0000256" key="2">
    <source>
        <dbReference type="ARBA" id="ARBA00008114"/>
    </source>
</evidence>
<evidence type="ECO:0000256" key="7">
    <source>
        <dbReference type="SAM" id="Phobius"/>
    </source>
</evidence>
<feature type="transmembrane region" description="Helical" evidence="7">
    <location>
        <begin position="12"/>
        <end position="29"/>
    </location>
</feature>
<reference evidence="9" key="1">
    <citation type="submission" date="2019-11" db="EMBL/GenBank/DDBJ databases">
        <authorList>
            <person name="Feng L."/>
        </authorList>
    </citation>
    <scope>NUCLEOTIDE SEQUENCE</scope>
    <source>
        <strain evidence="9">CButyricumLFYP62</strain>
    </source>
</reference>
<dbReference type="AlphaFoldDB" id="A0A6N2ZWZ0"/>
<dbReference type="GO" id="GO:0006882">
    <property type="term" value="P:intracellular zinc ion homeostasis"/>
    <property type="evidence" value="ECO:0007669"/>
    <property type="project" value="TreeGrafter"/>
</dbReference>
<dbReference type="NCBIfam" id="TIGR01297">
    <property type="entry name" value="CDF"/>
    <property type="match status" value="1"/>
</dbReference>
<feature type="transmembrane region" description="Helical" evidence="7">
    <location>
        <begin position="138"/>
        <end position="159"/>
    </location>
</feature>
<evidence type="ECO:0000256" key="5">
    <source>
        <dbReference type="ARBA" id="ARBA00022989"/>
    </source>
</evidence>
<feature type="domain" description="Cation efflux protein transmembrane" evidence="8">
    <location>
        <begin position="38"/>
        <end position="229"/>
    </location>
</feature>
<evidence type="ECO:0000256" key="3">
    <source>
        <dbReference type="ARBA" id="ARBA00022448"/>
    </source>
</evidence>
<protein>
    <submittedName>
        <fullName evidence="9">Ferrous-iron efflux pump FieF</fullName>
    </submittedName>
</protein>
<comment type="subcellular location">
    <subcellularLocation>
        <location evidence="1">Membrane</location>
        <topology evidence="1">Multi-pass membrane protein</topology>
    </subcellularLocation>
</comment>
<evidence type="ECO:0000256" key="4">
    <source>
        <dbReference type="ARBA" id="ARBA00022692"/>
    </source>
</evidence>
<dbReference type="Gene3D" id="1.20.1510.10">
    <property type="entry name" value="Cation efflux protein transmembrane domain"/>
    <property type="match status" value="1"/>
</dbReference>
<keyword evidence="5 7" id="KW-1133">Transmembrane helix</keyword>
<dbReference type="EMBL" id="CACRTU010000009">
    <property type="protein sequence ID" value="VYT84155.1"/>
    <property type="molecule type" value="Genomic_DNA"/>
</dbReference>
<feature type="transmembrane region" description="Helical" evidence="7">
    <location>
        <begin position="107"/>
        <end position="126"/>
    </location>
</feature>
<feature type="transmembrane region" description="Helical" evidence="7">
    <location>
        <begin position="35"/>
        <end position="58"/>
    </location>
</feature>
<dbReference type="PANTHER" id="PTHR43840">
    <property type="entry name" value="MITOCHONDRIAL METAL TRANSPORTER 1-RELATED"/>
    <property type="match status" value="1"/>
</dbReference>
<dbReference type="InterPro" id="IPR058533">
    <property type="entry name" value="Cation_efflux_TM"/>
</dbReference>
<gene>
    <name evidence="9" type="primary">fieF_1</name>
    <name evidence="9" type="ORF">CBLFYP62_00873</name>
</gene>
<dbReference type="Pfam" id="PF01545">
    <property type="entry name" value="Cation_efflux"/>
    <property type="match status" value="1"/>
</dbReference>
<evidence type="ECO:0000256" key="6">
    <source>
        <dbReference type="ARBA" id="ARBA00023136"/>
    </source>
</evidence>
<evidence type="ECO:0000259" key="8">
    <source>
        <dbReference type="Pfam" id="PF01545"/>
    </source>
</evidence>
<dbReference type="GO" id="GO:0005886">
    <property type="term" value="C:plasma membrane"/>
    <property type="evidence" value="ECO:0007669"/>
    <property type="project" value="TreeGrafter"/>
</dbReference>
<evidence type="ECO:0000256" key="1">
    <source>
        <dbReference type="ARBA" id="ARBA00004141"/>
    </source>
</evidence>
<dbReference type="GO" id="GO:0015341">
    <property type="term" value="F:zinc efflux antiporter activity"/>
    <property type="evidence" value="ECO:0007669"/>
    <property type="project" value="TreeGrafter"/>
</dbReference>
<dbReference type="InterPro" id="IPR027469">
    <property type="entry name" value="Cation_efflux_TMD_sf"/>
</dbReference>
<dbReference type="InterPro" id="IPR002524">
    <property type="entry name" value="Cation_efflux"/>
</dbReference>
<dbReference type="GO" id="GO:0015093">
    <property type="term" value="F:ferrous iron transmembrane transporter activity"/>
    <property type="evidence" value="ECO:0007669"/>
    <property type="project" value="TreeGrafter"/>
</dbReference>
<dbReference type="InterPro" id="IPR050291">
    <property type="entry name" value="CDF_Transporter"/>
</dbReference>
<dbReference type="GO" id="GO:0015086">
    <property type="term" value="F:cadmium ion transmembrane transporter activity"/>
    <property type="evidence" value="ECO:0007669"/>
    <property type="project" value="TreeGrafter"/>
</dbReference>
<feature type="transmembrane region" description="Helical" evidence="7">
    <location>
        <begin position="185"/>
        <end position="216"/>
    </location>
</feature>
<sequence>MNMYIKMRDNILVCPLFFILGGFKLMILSNRKVKVAALSIVSNTTLIILKVVAGLLSGSVSIVSEAIHSGMDLVASIIAFFSVRVSSKPADEEHPYGHGKIENISGLAEGLLIFVAAFLIIKESAFKIIHPAKIEETVIAIIVMVISAVVNTIVSRILYKVAKEEDSLALEADALHLKTDVYTSLGVAIGLLLIKFTGISILDPIAAIIVACLIVIEAWHLSKSAFTPLIDAKLSAEEENKIKEVMETYKKRNSRFSWIEDTKVRSYTLC</sequence>
<keyword evidence="6 7" id="KW-0472">Membrane</keyword>
<comment type="similarity">
    <text evidence="2">Belongs to the cation diffusion facilitator (CDF) transporter (TC 2.A.4) family.</text>
</comment>
<dbReference type="PANTHER" id="PTHR43840:SF15">
    <property type="entry name" value="MITOCHONDRIAL METAL TRANSPORTER 1-RELATED"/>
    <property type="match status" value="1"/>
</dbReference>